<evidence type="ECO:0000313" key="9">
    <source>
        <dbReference type="Proteomes" id="UP000597338"/>
    </source>
</evidence>
<dbReference type="Proteomes" id="UP000597338">
    <property type="component" value="Unassembled WGS sequence"/>
</dbReference>
<evidence type="ECO:0000259" key="7">
    <source>
        <dbReference type="Pfam" id="PF14322"/>
    </source>
</evidence>
<dbReference type="Pfam" id="PF07980">
    <property type="entry name" value="SusD_RagB"/>
    <property type="match status" value="1"/>
</dbReference>
<protein>
    <submittedName>
        <fullName evidence="8">Membrane protein</fullName>
    </submittedName>
</protein>
<sequence length="464" mass="52482">MKQLILAAGILVFCGCNKGEFLDKKPQTSLLVPTKLEDFEKLLDNYSIINVSGKLGEISSDNIYIENEQTWAALYTPDERNAYIWAPDLFEGMGNINDWVFPYRQILYANIVLEGLEKITPVAATQADYDRIKGWALFTRGHALFNLAQHFAPVYHKQNASGLLGLPIRLEADVTAPSKRANLEQTYQQILSDVLAATEYLPYKAPGIDRNRPYKNAAQALLSRIYLSMGLYEESLKFAEYALDAYDKLINFSDLDTTSNAPISKENEEVLYSCLPSSAQSLLFAVSRGTPNALADTALFASYHENDLRKKVLYRILPANGKPVFKASYTGTTSAFTGIANDELYLTKAESLVRLGKYEEGIETLNKLLMTRWKPDTFLPYEVTTEEQMITDILTERRKELPFRGLRWMDLRRLNAAGYNWQIKRVLDGKQYVLPPNSPLYVLPIPPDELLLSKIEPNNRASTN</sequence>
<dbReference type="RefSeq" id="WP_188753169.1">
    <property type="nucleotide sequence ID" value="NZ_BMIK01000019.1"/>
</dbReference>
<evidence type="ECO:0000256" key="2">
    <source>
        <dbReference type="ARBA" id="ARBA00006275"/>
    </source>
</evidence>
<feature type="domain" description="SusD-like N-terminal" evidence="7">
    <location>
        <begin position="20"/>
        <end position="227"/>
    </location>
</feature>
<dbReference type="Pfam" id="PF14322">
    <property type="entry name" value="SusD-like_3"/>
    <property type="match status" value="1"/>
</dbReference>
<dbReference type="PROSITE" id="PS51257">
    <property type="entry name" value="PROKAR_LIPOPROTEIN"/>
    <property type="match status" value="1"/>
</dbReference>
<gene>
    <name evidence="8" type="ORF">GCM10011386_39230</name>
</gene>
<keyword evidence="5" id="KW-0998">Cell outer membrane</keyword>
<feature type="domain" description="RagB/SusD" evidence="6">
    <location>
        <begin position="343"/>
        <end position="431"/>
    </location>
</feature>
<evidence type="ECO:0000256" key="3">
    <source>
        <dbReference type="ARBA" id="ARBA00022729"/>
    </source>
</evidence>
<evidence type="ECO:0000256" key="1">
    <source>
        <dbReference type="ARBA" id="ARBA00004442"/>
    </source>
</evidence>
<dbReference type="InterPro" id="IPR011990">
    <property type="entry name" value="TPR-like_helical_dom_sf"/>
</dbReference>
<reference evidence="9" key="1">
    <citation type="journal article" date="2019" name="Int. J. Syst. Evol. Microbiol.">
        <title>The Global Catalogue of Microorganisms (GCM) 10K type strain sequencing project: providing services to taxonomists for standard genome sequencing and annotation.</title>
        <authorList>
            <consortium name="The Broad Institute Genomics Platform"/>
            <consortium name="The Broad Institute Genome Sequencing Center for Infectious Disease"/>
            <person name="Wu L."/>
            <person name="Ma J."/>
        </authorList>
    </citation>
    <scope>NUCLEOTIDE SEQUENCE [LARGE SCALE GENOMIC DNA]</scope>
    <source>
        <strain evidence="9">CGMCC 1.15342</strain>
    </source>
</reference>
<evidence type="ECO:0000259" key="6">
    <source>
        <dbReference type="Pfam" id="PF07980"/>
    </source>
</evidence>
<evidence type="ECO:0000256" key="5">
    <source>
        <dbReference type="ARBA" id="ARBA00023237"/>
    </source>
</evidence>
<keyword evidence="3" id="KW-0732">Signal</keyword>
<comment type="caution">
    <text evidence="8">The sequence shown here is derived from an EMBL/GenBank/DDBJ whole genome shotgun (WGS) entry which is preliminary data.</text>
</comment>
<organism evidence="8 9">
    <name type="scientific">Parapedobacter defluvii</name>
    <dbReference type="NCBI Taxonomy" id="2045106"/>
    <lineage>
        <taxon>Bacteria</taxon>
        <taxon>Pseudomonadati</taxon>
        <taxon>Bacteroidota</taxon>
        <taxon>Sphingobacteriia</taxon>
        <taxon>Sphingobacteriales</taxon>
        <taxon>Sphingobacteriaceae</taxon>
        <taxon>Parapedobacter</taxon>
    </lineage>
</organism>
<comment type="subcellular location">
    <subcellularLocation>
        <location evidence="1">Cell outer membrane</location>
    </subcellularLocation>
</comment>
<dbReference type="InterPro" id="IPR012944">
    <property type="entry name" value="SusD_RagB_dom"/>
</dbReference>
<dbReference type="InterPro" id="IPR033985">
    <property type="entry name" value="SusD-like_N"/>
</dbReference>
<dbReference type="EMBL" id="BMIK01000019">
    <property type="protein sequence ID" value="GGC43122.1"/>
    <property type="molecule type" value="Genomic_DNA"/>
</dbReference>
<accession>A0ABQ1MM19</accession>
<evidence type="ECO:0000313" key="8">
    <source>
        <dbReference type="EMBL" id="GGC43122.1"/>
    </source>
</evidence>
<dbReference type="Gene3D" id="1.25.40.390">
    <property type="match status" value="1"/>
</dbReference>
<name>A0ABQ1MM19_9SPHI</name>
<keyword evidence="9" id="KW-1185">Reference proteome</keyword>
<proteinExistence type="inferred from homology"/>
<evidence type="ECO:0000256" key="4">
    <source>
        <dbReference type="ARBA" id="ARBA00023136"/>
    </source>
</evidence>
<comment type="similarity">
    <text evidence="2">Belongs to the SusD family.</text>
</comment>
<keyword evidence="4" id="KW-0472">Membrane</keyword>
<dbReference type="SUPFAM" id="SSF48452">
    <property type="entry name" value="TPR-like"/>
    <property type="match status" value="1"/>
</dbReference>